<dbReference type="PRINTS" id="PR01012">
    <property type="entry name" value="NRPEPTIDEYR"/>
</dbReference>
<dbReference type="InterPro" id="IPR017452">
    <property type="entry name" value="GPCR_Rhodpsn_7TM"/>
</dbReference>
<feature type="compositionally biased region" description="Polar residues" evidence="10">
    <location>
        <begin position="407"/>
        <end position="423"/>
    </location>
</feature>
<evidence type="ECO:0000256" key="4">
    <source>
        <dbReference type="ARBA" id="ARBA00022989"/>
    </source>
</evidence>
<evidence type="ECO:0000256" key="3">
    <source>
        <dbReference type="ARBA" id="ARBA00022692"/>
    </source>
</evidence>
<proteinExistence type="inferred from homology"/>
<reference evidence="13 14" key="1">
    <citation type="submission" date="2021-06" db="EMBL/GenBank/DDBJ databases">
        <authorList>
            <person name="Palmer J.M."/>
        </authorList>
    </citation>
    <scope>NUCLEOTIDE SEQUENCE [LARGE SCALE GENOMIC DNA]</scope>
    <source>
        <strain evidence="13 14">GA_2019</strain>
        <tissue evidence="13">Muscle</tissue>
    </source>
</reference>
<dbReference type="Pfam" id="PF00001">
    <property type="entry name" value="7tm_1"/>
    <property type="match status" value="1"/>
</dbReference>
<evidence type="ECO:0000256" key="2">
    <source>
        <dbReference type="ARBA" id="ARBA00010663"/>
    </source>
</evidence>
<evidence type="ECO:0000256" key="1">
    <source>
        <dbReference type="ARBA" id="ARBA00004141"/>
    </source>
</evidence>
<gene>
    <name evidence="13" type="ORF">GOODEAATRI_018499</name>
</gene>
<dbReference type="PANTHER" id="PTHR45695">
    <property type="entry name" value="LEUCOKININ RECEPTOR-RELATED"/>
    <property type="match status" value="1"/>
</dbReference>
<dbReference type="PROSITE" id="PS50262">
    <property type="entry name" value="G_PROTEIN_RECEP_F1_2"/>
    <property type="match status" value="1"/>
</dbReference>
<feature type="transmembrane region" description="Helical" evidence="11">
    <location>
        <begin position="58"/>
        <end position="80"/>
    </location>
</feature>
<keyword evidence="7 9" id="KW-0675">Receptor</keyword>
<dbReference type="PRINTS" id="PR00237">
    <property type="entry name" value="GPCRRHODOPSN"/>
</dbReference>
<evidence type="ECO:0000256" key="7">
    <source>
        <dbReference type="ARBA" id="ARBA00023170"/>
    </source>
</evidence>
<keyword evidence="14" id="KW-1185">Reference proteome</keyword>
<feature type="transmembrane region" description="Helical" evidence="11">
    <location>
        <begin position="92"/>
        <end position="112"/>
    </location>
</feature>
<dbReference type="Gene3D" id="1.20.1070.10">
    <property type="entry name" value="Rhodopsin 7-helix transmembrane proteins"/>
    <property type="match status" value="2"/>
</dbReference>
<dbReference type="PROSITE" id="PS00237">
    <property type="entry name" value="G_PROTEIN_RECEP_F1_1"/>
    <property type="match status" value="1"/>
</dbReference>
<sequence>MAAASTNSGQGSSKITPEVLQEMLQLYNLSRREFINTYNIQPLVYIPELPYSAKTTFVIMYVVIFVLALAGNSLVIYIVLKKRAIQTATDIFICSLAVSDLLITFFCIPFTLLQNISSEWFGGVLVCKTVPFVQTTAIVTGILTMTCIAIERYQGIVFPLKMRHQACMDCLGDCGFTDAICATTRAQPSQKERFTYIEQRYPHAEMDMSAVPREVGNTISKVLQKHLKKLSLGQALKCNNLKNNNGSVKYDFLYDHYHVCCQESWSSLTYRQAYTTFIMVALFLLPLAAMLFLYTRIAIELWIRKRVGDVSVLNTMNHREIDDLEKKYDGVTLNMIIAIVQAIGFFNSFNNPIVYAFMNENFKKSCISTLSYCLHKPNHQGAATVPPRLSVQFIIPQSREAFMNADGGNSSEQRSAENSASCSSHRESSLGIIGEKISTIQTELPPNSSSQVK</sequence>
<feature type="transmembrane region" description="Helical" evidence="11">
    <location>
        <begin position="132"/>
        <end position="153"/>
    </location>
</feature>
<keyword evidence="5 9" id="KW-0297">G-protein coupled receptor</keyword>
<comment type="caution">
    <text evidence="13">The sequence shown here is derived from an EMBL/GenBank/DDBJ whole genome shotgun (WGS) entry which is preliminary data.</text>
</comment>
<feature type="region of interest" description="Disordered" evidence="10">
    <location>
        <begin position="404"/>
        <end position="428"/>
    </location>
</feature>
<dbReference type="SUPFAM" id="SSF81321">
    <property type="entry name" value="Family A G protein-coupled receptor-like"/>
    <property type="match status" value="2"/>
</dbReference>
<comment type="subcellular location">
    <subcellularLocation>
        <location evidence="1">Membrane</location>
        <topology evidence="1">Multi-pass membrane protein</topology>
    </subcellularLocation>
</comment>
<name>A0ABV0P5X4_9TELE</name>
<evidence type="ECO:0000313" key="13">
    <source>
        <dbReference type="EMBL" id="MEQ2178845.1"/>
    </source>
</evidence>
<dbReference type="PANTHER" id="PTHR45695:SF20">
    <property type="entry name" value="PYROGLUTAMYLATED RFAMIDE PEPTIDE RECEPTOR"/>
    <property type="match status" value="1"/>
</dbReference>
<evidence type="ECO:0000313" key="14">
    <source>
        <dbReference type="Proteomes" id="UP001476798"/>
    </source>
</evidence>
<dbReference type="InterPro" id="IPR000276">
    <property type="entry name" value="GPCR_Rhodpsn"/>
</dbReference>
<organism evidence="13 14">
    <name type="scientific">Goodea atripinnis</name>
    <dbReference type="NCBI Taxonomy" id="208336"/>
    <lineage>
        <taxon>Eukaryota</taxon>
        <taxon>Metazoa</taxon>
        <taxon>Chordata</taxon>
        <taxon>Craniata</taxon>
        <taxon>Vertebrata</taxon>
        <taxon>Euteleostomi</taxon>
        <taxon>Actinopterygii</taxon>
        <taxon>Neopterygii</taxon>
        <taxon>Teleostei</taxon>
        <taxon>Neoteleostei</taxon>
        <taxon>Acanthomorphata</taxon>
        <taxon>Ovalentaria</taxon>
        <taxon>Atherinomorphae</taxon>
        <taxon>Cyprinodontiformes</taxon>
        <taxon>Goodeidae</taxon>
        <taxon>Goodea</taxon>
    </lineage>
</organism>
<keyword evidence="8 9" id="KW-0807">Transducer</keyword>
<protein>
    <recommendedName>
        <fullName evidence="12">G-protein coupled receptors family 1 profile domain-containing protein</fullName>
    </recommendedName>
</protein>
<accession>A0ABV0P5X4</accession>
<dbReference type="Proteomes" id="UP001476798">
    <property type="component" value="Unassembled WGS sequence"/>
</dbReference>
<evidence type="ECO:0000256" key="9">
    <source>
        <dbReference type="RuleBase" id="RU000688"/>
    </source>
</evidence>
<evidence type="ECO:0000259" key="12">
    <source>
        <dbReference type="PROSITE" id="PS50262"/>
    </source>
</evidence>
<evidence type="ECO:0000256" key="11">
    <source>
        <dbReference type="SAM" id="Phobius"/>
    </source>
</evidence>
<dbReference type="InterPro" id="IPR000611">
    <property type="entry name" value="NPY_rcpt"/>
</dbReference>
<dbReference type="EMBL" id="JAHRIO010061546">
    <property type="protein sequence ID" value="MEQ2178845.1"/>
    <property type="molecule type" value="Genomic_DNA"/>
</dbReference>
<keyword evidence="6 11" id="KW-0472">Membrane</keyword>
<keyword evidence="4 11" id="KW-1133">Transmembrane helix</keyword>
<evidence type="ECO:0000256" key="6">
    <source>
        <dbReference type="ARBA" id="ARBA00023136"/>
    </source>
</evidence>
<feature type="transmembrane region" description="Helical" evidence="11">
    <location>
        <begin position="273"/>
        <end position="294"/>
    </location>
</feature>
<feature type="domain" description="G-protein coupled receptors family 1 profile" evidence="12">
    <location>
        <begin position="71"/>
        <end position="301"/>
    </location>
</feature>
<evidence type="ECO:0000256" key="10">
    <source>
        <dbReference type="SAM" id="MobiDB-lite"/>
    </source>
</evidence>
<evidence type="ECO:0000256" key="5">
    <source>
        <dbReference type="ARBA" id="ARBA00023040"/>
    </source>
</evidence>
<evidence type="ECO:0000256" key="8">
    <source>
        <dbReference type="ARBA" id="ARBA00023224"/>
    </source>
</evidence>
<keyword evidence="3 9" id="KW-0812">Transmembrane</keyword>
<comment type="similarity">
    <text evidence="2 9">Belongs to the G-protein coupled receptor 1 family.</text>
</comment>